<dbReference type="EMBL" id="GBEZ01006297">
    <property type="protein sequence ID" value="JAC79089.1"/>
    <property type="molecule type" value="Transcribed_RNA"/>
</dbReference>
<feature type="compositionally biased region" description="Polar residues" evidence="1">
    <location>
        <begin position="1"/>
        <end position="16"/>
    </location>
</feature>
<accession>A0A061S7V5</accession>
<organism evidence="2">
    <name type="scientific">Tetraselmis sp. GSL018</name>
    <dbReference type="NCBI Taxonomy" id="582737"/>
    <lineage>
        <taxon>Eukaryota</taxon>
        <taxon>Viridiplantae</taxon>
        <taxon>Chlorophyta</taxon>
        <taxon>core chlorophytes</taxon>
        <taxon>Chlorodendrophyceae</taxon>
        <taxon>Chlorodendrales</taxon>
        <taxon>Chlorodendraceae</taxon>
        <taxon>Tetraselmis</taxon>
    </lineage>
</organism>
<feature type="region of interest" description="Disordered" evidence="1">
    <location>
        <begin position="1"/>
        <end position="132"/>
    </location>
</feature>
<proteinExistence type="predicted"/>
<evidence type="ECO:0000313" key="2">
    <source>
        <dbReference type="EMBL" id="JAC79089.1"/>
    </source>
</evidence>
<protein>
    <submittedName>
        <fullName evidence="2">Uncharacterized protein</fullName>
    </submittedName>
</protein>
<gene>
    <name evidence="2" type="ORF">TSPGSL018_13572</name>
</gene>
<reference evidence="2" key="1">
    <citation type="submission" date="2014-05" db="EMBL/GenBank/DDBJ databases">
        <title>The transcriptome of the halophilic microalga Tetraselmis sp. GSL018 isolated from the Great Salt Lake, Utah.</title>
        <authorList>
            <person name="Jinkerson R.E."/>
            <person name="D'Adamo S."/>
            <person name="Posewitz M.C."/>
        </authorList>
    </citation>
    <scope>NUCLEOTIDE SEQUENCE</scope>
    <source>
        <strain evidence="2">GSL018</strain>
    </source>
</reference>
<sequence length="132" mass="13609">MAQRASPASTLTTSVRPASLFIRAGTNGSGPHGAESFSPESMDLGRPPGALQSTIMHGTERSLQSSLTSSCPRRRRRHTLSDSGVSPRGGGGGGSFEEELARARWQSGADASLGKGERATAILATPPLPPQA</sequence>
<name>A0A061S7V5_9CHLO</name>
<evidence type="ECO:0000256" key="1">
    <source>
        <dbReference type="SAM" id="MobiDB-lite"/>
    </source>
</evidence>
<dbReference type="AlphaFoldDB" id="A0A061S7V5"/>
<feature type="compositionally biased region" description="Polar residues" evidence="1">
    <location>
        <begin position="51"/>
        <end position="71"/>
    </location>
</feature>